<dbReference type="EMBL" id="AUND01000042">
    <property type="protein sequence ID" value="KEO50506.1"/>
    <property type="molecule type" value="Genomic_DNA"/>
</dbReference>
<comment type="caution">
    <text evidence="6">The sequence shown here is derived from an EMBL/GenBank/DDBJ whole genome shotgun (WGS) entry which is preliminary data.</text>
</comment>
<dbReference type="eggNOG" id="COG0616">
    <property type="taxonomic scope" value="Bacteria"/>
</dbReference>
<gene>
    <name evidence="6" type="ORF">TP2_14660</name>
</gene>
<keyword evidence="3" id="KW-0378">Hydrolase</keyword>
<dbReference type="STRING" id="1353537.TP2_14660"/>
<keyword evidence="4" id="KW-0720">Serine protease</keyword>
<dbReference type="InterPro" id="IPR002142">
    <property type="entry name" value="Peptidase_S49"/>
</dbReference>
<dbReference type="GO" id="GO:0008236">
    <property type="term" value="F:serine-type peptidase activity"/>
    <property type="evidence" value="ECO:0007669"/>
    <property type="project" value="UniProtKB-KW"/>
</dbReference>
<dbReference type="InterPro" id="IPR047272">
    <property type="entry name" value="S49_SppA_C"/>
</dbReference>
<protein>
    <recommendedName>
        <fullName evidence="5">Peptidase S49 domain-containing protein</fullName>
    </recommendedName>
</protein>
<dbReference type="Proteomes" id="UP000027432">
    <property type="component" value="Unassembled WGS sequence"/>
</dbReference>
<dbReference type="GO" id="GO:0006508">
    <property type="term" value="P:proteolysis"/>
    <property type="evidence" value="ECO:0007669"/>
    <property type="project" value="UniProtKB-KW"/>
</dbReference>
<dbReference type="Pfam" id="PF01343">
    <property type="entry name" value="Peptidase_S49"/>
    <property type="match status" value="1"/>
</dbReference>
<evidence type="ECO:0000256" key="4">
    <source>
        <dbReference type="ARBA" id="ARBA00022825"/>
    </source>
</evidence>
<dbReference type="RefSeq" id="WP_038080120.1">
    <property type="nucleotide sequence ID" value="NZ_AUND01000042.1"/>
</dbReference>
<dbReference type="Gene3D" id="6.20.330.10">
    <property type="match status" value="1"/>
</dbReference>
<dbReference type="InterPro" id="IPR029045">
    <property type="entry name" value="ClpP/crotonase-like_dom_sf"/>
</dbReference>
<feature type="domain" description="Peptidase S49" evidence="5">
    <location>
        <begin position="83"/>
        <end position="220"/>
    </location>
</feature>
<name>A0A074IZE5_9RHOB</name>
<accession>A0A074IZE5</accession>
<dbReference type="SUPFAM" id="SSF52096">
    <property type="entry name" value="ClpP/crotonase"/>
    <property type="match status" value="1"/>
</dbReference>
<comment type="similarity">
    <text evidence="1">Belongs to the peptidase S49 family.</text>
</comment>
<sequence>MSLIQRLPFVKKTPFVAVIRLHGAIGISRPGAPGLSDAAMAPIIERAFARGKPAAVALLINSPGGSPVQSALIAGRIRRLADEKNIPVHAFVEDVAASGGYWLACAADQIWADPTSVVGSIGVISAGFGLDQFIERYGIERRVHTAGGSKSFMDPFRPEKEEDVARLKKLLEDMHVSFKEHVQSRRGAKLPEDRDLFTGDIWTGRQALAEETGLIDGIGHAVPKLKELYGEKVRIVPYAPKRSLFRRFGAQMGGELGAATAAALIDTAEERALWSRYGL</sequence>
<dbReference type="Gene3D" id="3.90.226.10">
    <property type="entry name" value="2-enoyl-CoA Hydratase, Chain A, domain 1"/>
    <property type="match status" value="1"/>
</dbReference>
<dbReference type="PANTHER" id="PTHR42987">
    <property type="entry name" value="PEPTIDASE S49"/>
    <property type="match status" value="1"/>
</dbReference>
<evidence type="ECO:0000256" key="2">
    <source>
        <dbReference type="ARBA" id="ARBA00022670"/>
    </source>
</evidence>
<keyword evidence="2" id="KW-0645">Protease</keyword>
<evidence type="ECO:0000313" key="7">
    <source>
        <dbReference type="Proteomes" id="UP000027432"/>
    </source>
</evidence>
<dbReference type="PANTHER" id="PTHR42987:SF8">
    <property type="entry name" value="PROTEINASE"/>
    <property type="match status" value="1"/>
</dbReference>
<keyword evidence="7" id="KW-1185">Reference proteome</keyword>
<dbReference type="CDD" id="cd07023">
    <property type="entry name" value="S49_Sppa_N_C"/>
    <property type="match status" value="1"/>
</dbReference>
<evidence type="ECO:0000256" key="3">
    <source>
        <dbReference type="ARBA" id="ARBA00022801"/>
    </source>
</evidence>
<organism evidence="6 7">
    <name type="scientific">Thioclava pacifica DSM 10166</name>
    <dbReference type="NCBI Taxonomy" id="1353537"/>
    <lineage>
        <taxon>Bacteria</taxon>
        <taxon>Pseudomonadati</taxon>
        <taxon>Pseudomonadota</taxon>
        <taxon>Alphaproteobacteria</taxon>
        <taxon>Rhodobacterales</taxon>
        <taxon>Paracoccaceae</taxon>
        <taxon>Thioclava</taxon>
    </lineage>
</organism>
<evidence type="ECO:0000256" key="1">
    <source>
        <dbReference type="ARBA" id="ARBA00008683"/>
    </source>
</evidence>
<evidence type="ECO:0000259" key="5">
    <source>
        <dbReference type="Pfam" id="PF01343"/>
    </source>
</evidence>
<reference evidence="6 7" key="1">
    <citation type="submission" date="2013-07" db="EMBL/GenBank/DDBJ databases">
        <title>Thioclava pacifica DSM 10166 Genome Sequencing.</title>
        <authorList>
            <person name="Lai Q."/>
            <person name="Shao Z."/>
        </authorList>
    </citation>
    <scope>NUCLEOTIDE SEQUENCE [LARGE SCALE GENOMIC DNA]</scope>
    <source>
        <strain evidence="6 7">DSM 10166</strain>
    </source>
</reference>
<evidence type="ECO:0000313" key="6">
    <source>
        <dbReference type="EMBL" id="KEO50506.1"/>
    </source>
</evidence>
<proteinExistence type="inferred from homology"/>
<dbReference type="AlphaFoldDB" id="A0A074IZE5"/>